<sequence length="347" mass="37358">MFTLKIKKRGKRFTQRGGRGSGARARRAAARAAKAGRPPPPPRAPPPAPRQQTPKQQQKAAASKKAKAERAKTARAAGLAKQKEYQQMKQSGVNPQQIRDKKAANRTARQAAFSKQKANKKAATQKRVKDKLDADKRKKAAATKRQGSSPGFFSSMGNALAGLGQLGMAALSGLAALAGMAAQLAGALLGLLATAAKALFDIIGGLLSSIFDSMGGYTNAFKDKDGKPLPCKEQCEKIIANESTSAIKAEKRSLFEEIIRESFVTNKGSTLNEDEKTRMCAILSKNGDDPKSCNPARITDLINEGNKMNSHNFYIFLTLWITAGYKCSKCECKEYQGKDCPNKSPPP</sequence>
<proteinExistence type="predicted"/>
<reference evidence="2" key="1">
    <citation type="journal article" date="2020" name="Nature">
        <title>Giant virus diversity and host interactions through global metagenomics.</title>
        <authorList>
            <person name="Schulz F."/>
            <person name="Roux S."/>
            <person name="Paez-Espino D."/>
            <person name="Jungbluth S."/>
            <person name="Walsh D.A."/>
            <person name="Denef V.J."/>
            <person name="McMahon K.D."/>
            <person name="Konstantinidis K.T."/>
            <person name="Eloe-Fadrosh E.A."/>
            <person name="Kyrpides N.C."/>
            <person name="Woyke T."/>
        </authorList>
    </citation>
    <scope>NUCLEOTIDE SEQUENCE</scope>
    <source>
        <strain evidence="2">GVMAG-M-3300023174-137</strain>
    </source>
</reference>
<evidence type="ECO:0000256" key="1">
    <source>
        <dbReference type="SAM" id="MobiDB-lite"/>
    </source>
</evidence>
<feature type="compositionally biased region" description="Pro residues" evidence="1">
    <location>
        <begin position="37"/>
        <end position="49"/>
    </location>
</feature>
<protein>
    <submittedName>
        <fullName evidence="2">Uncharacterized protein</fullName>
    </submittedName>
</protein>
<organism evidence="2">
    <name type="scientific">viral metagenome</name>
    <dbReference type="NCBI Taxonomy" id="1070528"/>
    <lineage>
        <taxon>unclassified sequences</taxon>
        <taxon>metagenomes</taxon>
        <taxon>organismal metagenomes</taxon>
    </lineage>
</organism>
<feature type="compositionally biased region" description="Basic residues" evidence="1">
    <location>
        <begin position="117"/>
        <end position="129"/>
    </location>
</feature>
<feature type="region of interest" description="Disordered" evidence="1">
    <location>
        <begin position="1"/>
        <end position="149"/>
    </location>
</feature>
<feature type="compositionally biased region" description="Low complexity" evidence="1">
    <location>
        <begin position="50"/>
        <end position="61"/>
    </location>
</feature>
<dbReference type="EMBL" id="MN739580">
    <property type="protein sequence ID" value="QHT14166.1"/>
    <property type="molecule type" value="Genomic_DNA"/>
</dbReference>
<name>A0A6C0DAZ2_9ZZZZ</name>
<evidence type="ECO:0000313" key="2">
    <source>
        <dbReference type="EMBL" id="QHT14166.1"/>
    </source>
</evidence>
<feature type="compositionally biased region" description="Polar residues" evidence="1">
    <location>
        <begin position="87"/>
        <end position="97"/>
    </location>
</feature>
<accession>A0A6C0DAZ2</accession>
<dbReference type="AlphaFoldDB" id="A0A6C0DAZ2"/>
<feature type="compositionally biased region" description="Basic residues" evidence="1">
    <location>
        <begin position="1"/>
        <end position="14"/>
    </location>
</feature>